<keyword evidence="1" id="KW-0472">Membrane</keyword>
<gene>
    <name evidence="2" type="ordered locus">Bcav_1602</name>
</gene>
<evidence type="ECO:0000256" key="1">
    <source>
        <dbReference type="SAM" id="Phobius"/>
    </source>
</evidence>
<dbReference type="HOGENOM" id="CLU_524589_0_0_11"/>
<accession>C5C3F9</accession>
<dbReference type="AlphaFoldDB" id="C5C3F9"/>
<feature type="transmembrane region" description="Helical" evidence="1">
    <location>
        <begin position="384"/>
        <end position="406"/>
    </location>
</feature>
<dbReference type="InterPro" id="IPR046264">
    <property type="entry name" value="DUF6297"/>
</dbReference>
<sequence>MKGREVRALTAQVARARSGAGIGTILGDVYIAVFSAAIAVAMAASIAGQLGTGLRAPEGAGTLDPGWLAPLIALAGFGGLLAVTARLGPLGVGTAGAVWWLPMPVDRRSLLRPAAGRWLVAGLLVGAVAAGIVLALVAAAVPTGAVLALTLAAAACVGALVVAATGLTQTMDITASRRRAVHLAFAGDLALLLAPVAGLVLSVTRPEPPDAAGLASGSVLVGVVAILAAGVVVAAVVLDARLERVRGADLRERGARAAYASGAAVSMDTRELGRAMSEASEPDARRRPLSFGWVTGPVSALASADLLVLLRSPRHVVQLVATACLPIAAVLSGLSALWLTAACLVGAGYVAALASAEGARRAEMAPVLDRTFGIDATTTRRTRLIVPVGVLLVWTVPVFAVIGAHAGDAAGWVALGIVAAPVWGAGAVRAAYRRPPDWSGPLVMTPGGALPPGVAGAIAKGPDITILGLIPTLIAFLTGVVSPTLVFAQLAVTAIMCAIAAHVPAKHPRSGSTSA</sequence>
<reference evidence="2 3" key="1">
    <citation type="journal article" date="2009" name="Stand. Genomic Sci.">
        <title>Complete genome sequence of Beutenbergia cavernae type strain (HKI 0122).</title>
        <authorList>
            <person name="Land M."/>
            <person name="Pukall R."/>
            <person name="Abt B."/>
            <person name="Goker M."/>
            <person name="Rohde M."/>
            <person name="Glavina Del Rio T."/>
            <person name="Tice H."/>
            <person name="Copeland A."/>
            <person name="Cheng J.F."/>
            <person name="Lucas S."/>
            <person name="Chen F."/>
            <person name="Nolan M."/>
            <person name="Bruce D."/>
            <person name="Goodwin L."/>
            <person name="Pitluck S."/>
            <person name="Ivanova N."/>
            <person name="Mavromatis K."/>
            <person name="Ovchinnikova G."/>
            <person name="Pati A."/>
            <person name="Chen A."/>
            <person name="Palaniappan K."/>
            <person name="Hauser L."/>
            <person name="Chang Y.J."/>
            <person name="Jefferies C.C."/>
            <person name="Saunders E."/>
            <person name="Brettin T."/>
            <person name="Detter J.C."/>
            <person name="Han C."/>
            <person name="Chain P."/>
            <person name="Bristow J."/>
            <person name="Eisen J.A."/>
            <person name="Markowitz V."/>
            <person name="Hugenholtz P."/>
            <person name="Kyrpides N.C."/>
            <person name="Klenk H.P."/>
            <person name="Lapidus A."/>
        </authorList>
    </citation>
    <scope>NUCLEOTIDE SEQUENCE [LARGE SCALE GENOMIC DNA]</scope>
    <source>
        <strain evidence="3">ATCC BAA-8 / DSM 12333 / NBRC 16432</strain>
    </source>
</reference>
<dbReference type="Pfam" id="PF19814">
    <property type="entry name" value="DUF6297"/>
    <property type="match status" value="1"/>
</dbReference>
<feature type="transmembrane region" description="Helical" evidence="1">
    <location>
        <begin position="21"/>
        <end position="47"/>
    </location>
</feature>
<proteinExistence type="predicted"/>
<feature type="transmembrane region" description="Helical" evidence="1">
    <location>
        <begin position="291"/>
        <end position="310"/>
    </location>
</feature>
<name>C5C3F9_BEUC1</name>
<keyword evidence="3" id="KW-1185">Reference proteome</keyword>
<feature type="transmembrane region" description="Helical" evidence="1">
    <location>
        <begin position="120"/>
        <end position="141"/>
    </location>
</feature>
<dbReference type="RefSeq" id="WP_015882098.1">
    <property type="nucleotide sequence ID" value="NC_012669.1"/>
</dbReference>
<dbReference type="KEGG" id="bcv:Bcav_1602"/>
<organism evidence="2 3">
    <name type="scientific">Beutenbergia cavernae (strain ATCC BAA-8 / DSM 12333 / CCUG 43141 / JCM 11478 / NBRC 16432 / NCIMB 13614 / HKI 0122)</name>
    <dbReference type="NCBI Taxonomy" id="471853"/>
    <lineage>
        <taxon>Bacteria</taxon>
        <taxon>Bacillati</taxon>
        <taxon>Actinomycetota</taxon>
        <taxon>Actinomycetes</taxon>
        <taxon>Micrococcales</taxon>
        <taxon>Beutenbergiaceae</taxon>
        <taxon>Beutenbergia</taxon>
    </lineage>
</organism>
<feature type="transmembrane region" description="Helical" evidence="1">
    <location>
        <begin position="180"/>
        <end position="203"/>
    </location>
</feature>
<feature type="transmembrane region" description="Helical" evidence="1">
    <location>
        <begin position="215"/>
        <end position="238"/>
    </location>
</feature>
<feature type="transmembrane region" description="Helical" evidence="1">
    <location>
        <begin position="147"/>
        <end position="168"/>
    </location>
</feature>
<keyword evidence="1" id="KW-0812">Transmembrane</keyword>
<dbReference type="OrthoDB" id="4922321at2"/>
<feature type="transmembrane region" description="Helical" evidence="1">
    <location>
        <begin position="464"/>
        <end position="481"/>
    </location>
</feature>
<dbReference type="EMBL" id="CP001618">
    <property type="protein sequence ID" value="ACQ79858.1"/>
    <property type="molecule type" value="Genomic_DNA"/>
</dbReference>
<dbReference type="Proteomes" id="UP000007962">
    <property type="component" value="Chromosome"/>
</dbReference>
<feature type="transmembrane region" description="Helical" evidence="1">
    <location>
        <begin position="67"/>
        <end position="100"/>
    </location>
</feature>
<dbReference type="eggNOG" id="ENOG502ZAIR">
    <property type="taxonomic scope" value="Bacteria"/>
</dbReference>
<feature type="transmembrane region" description="Helical" evidence="1">
    <location>
        <begin position="412"/>
        <end position="432"/>
    </location>
</feature>
<evidence type="ECO:0000313" key="2">
    <source>
        <dbReference type="EMBL" id="ACQ79858.1"/>
    </source>
</evidence>
<protein>
    <submittedName>
        <fullName evidence="2">Uncharacterized protein</fullName>
    </submittedName>
</protein>
<keyword evidence="1" id="KW-1133">Transmembrane helix</keyword>
<dbReference type="STRING" id="471853.Bcav_1602"/>
<evidence type="ECO:0000313" key="3">
    <source>
        <dbReference type="Proteomes" id="UP000007962"/>
    </source>
</evidence>
<feature type="transmembrane region" description="Helical" evidence="1">
    <location>
        <begin position="330"/>
        <end position="354"/>
    </location>
</feature>